<keyword evidence="7" id="KW-0665">Pyrimidine biosynthesis</keyword>
<evidence type="ECO:0000256" key="7">
    <source>
        <dbReference type="ARBA" id="ARBA00022975"/>
    </source>
</evidence>
<proteinExistence type="inferred from homology"/>
<evidence type="ECO:0000313" key="10">
    <source>
        <dbReference type="Proteomes" id="UP000002866"/>
    </source>
</evidence>
<dbReference type="PIRSF" id="PIRSF001237">
    <property type="entry name" value="DHOdimr"/>
    <property type="match status" value="1"/>
</dbReference>
<evidence type="ECO:0000256" key="4">
    <source>
        <dbReference type="ARBA" id="ARBA00022723"/>
    </source>
</evidence>
<comment type="pathway">
    <text evidence="1">Pyrimidine metabolism; UMP biosynthesis via de novo pathway; (S)-dihydroorotate from bicarbonate: step 3/3.</text>
</comment>
<dbReference type="GO" id="GO:0006207">
    <property type="term" value="P:'de novo' pyrimidine nucleobase biosynthetic process"/>
    <property type="evidence" value="ECO:0007669"/>
    <property type="project" value="TreeGrafter"/>
</dbReference>
<dbReference type="OMA" id="TLHHISM"/>
<dbReference type="RefSeq" id="XP_004182492.1">
    <property type="nucleotide sequence ID" value="XM_004182444.1"/>
</dbReference>
<accession>I2H9C1</accession>
<evidence type="ECO:0000256" key="3">
    <source>
        <dbReference type="ARBA" id="ARBA00012860"/>
    </source>
</evidence>
<evidence type="ECO:0000256" key="1">
    <source>
        <dbReference type="ARBA" id="ARBA00004880"/>
    </source>
</evidence>
<dbReference type="HAMAP" id="MF_00219">
    <property type="entry name" value="PyrC_classII"/>
    <property type="match status" value="1"/>
</dbReference>
<dbReference type="OrthoDB" id="1670005at2759"/>
<dbReference type="NCBIfam" id="TIGR00856">
    <property type="entry name" value="pyrC_dimer"/>
    <property type="match status" value="1"/>
</dbReference>
<keyword evidence="10" id="KW-1185">Reference proteome</keyword>
<dbReference type="GeneID" id="14498150"/>
<dbReference type="InterPro" id="IPR006680">
    <property type="entry name" value="Amidohydro-rel"/>
</dbReference>
<keyword evidence="4" id="KW-0479">Metal-binding</keyword>
<reference evidence="9 10" key="1">
    <citation type="journal article" date="2011" name="Proc. Natl. Acad. Sci. U.S.A.">
        <title>Evolutionary erosion of yeast sex chromosomes by mating-type switching accidents.</title>
        <authorList>
            <person name="Gordon J.L."/>
            <person name="Armisen D."/>
            <person name="Proux-Wera E."/>
            <person name="Oheigeartaigh S.S."/>
            <person name="Byrne K.P."/>
            <person name="Wolfe K.H."/>
        </authorList>
    </citation>
    <scope>NUCLEOTIDE SEQUENCE [LARGE SCALE GENOMIC DNA]</scope>
    <source>
        <strain evidence="10">ATCC 34711 / CBS 6284 / DSM 70876 / NBRC 10599 / NRRL Y-10934 / UCD 77-7</strain>
    </source>
</reference>
<evidence type="ECO:0000256" key="6">
    <source>
        <dbReference type="ARBA" id="ARBA00022833"/>
    </source>
</evidence>
<dbReference type="PROSITE" id="PS00482">
    <property type="entry name" value="DIHYDROOROTASE_1"/>
    <property type="match status" value="1"/>
</dbReference>
<dbReference type="EC" id="3.5.2.3" evidence="3"/>
<dbReference type="KEGG" id="tbl:TBLA_0I03180"/>
<sequence length="367" mass="40922">MTEEIFLGQPCDMHVHLRDGEMCEIVTPTVQQGGISTAYVMPNLTPPITTVEQARRYYHKLQDISPSTQFLMSLYLNTESTPDLVRSAKESGFIYGFKLYPAGVTTNSSQGIDLSNPDGLKTLYPTFKAMEEEGLVLNLHGEIPSDAKGTVNIMTAEPLFLPQLRVLHATFPKLKIILEHCTTKKAVELINELNSSTKDSKSVTVAGSITAHHLWLTMDDWAGCPLNFCKPVAKTETDRIALIEAATSGKPWFFLGSDSAPHPTNPSKLGPHKIAAGVFTQPYVLAYVASIFEKVQKLDILKTFVTDSGREFYGVPESKSNKNVKNVYLLKDEQNIKIAKSFTNERENIEVIPFRSEEPVNWIVQWK</sequence>
<dbReference type="PANTHER" id="PTHR43137:SF1">
    <property type="entry name" value="DIHYDROOROTASE"/>
    <property type="match status" value="1"/>
</dbReference>
<dbReference type="GO" id="GO:0046872">
    <property type="term" value="F:metal ion binding"/>
    <property type="evidence" value="ECO:0007669"/>
    <property type="project" value="UniProtKB-KW"/>
</dbReference>
<evidence type="ECO:0000313" key="9">
    <source>
        <dbReference type="EMBL" id="CCH62973.1"/>
    </source>
</evidence>
<dbReference type="FunCoup" id="I2H9C1">
    <property type="interactions" value="282"/>
</dbReference>
<dbReference type="GO" id="GO:0004151">
    <property type="term" value="F:dihydroorotase activity"/>
    <property type="evidence" value="ECO:0007669"/>
    <property type="project" value="UniProtKB-EC"/>
</dbReference>
<protein>
    <recommendedName>
        <fullName evidence="3">dihydroorotase</fullName>
        <ecNumber evidence="3">3.5.2.3</ecNumber>
    </recommendedName>
</protein>
<evidence type="ECO:0000256" key="2">
    <source>
        <dbReference type="ARBA" id="ARBA00005631"/>
    </source>
</evidence>
<dbReference type="InterPro" id="IPR002195">
    <property type="entry name" value="Dihydroorotase_CS"/>
</dbReference>
<dbReference type="GO" id="GO:0005737">
    <property type="term" value="C:cytoplasm"/>
    <property type="evidence" value="ECO:0007669"/>
    <property type="project" value="TreeGrafter"/>
</dbReference>
<dbReference type="Gene3D" id="3.20.20.140">
    <property type="entry name" value="Metal-dependent hydrolases"/>
    <property type="match status" value="1"/>
</dbReference>
<keyword evidence="6" id="KW-0862">Zinc</keyword>
<dbReference type="STRING" id="1071380.I2H9C1"/>
<dbReference type="SUPFAM" id="SSF51556">
    <property type="entry name" value="Metallo-dependent hydrolases"/>
    <property type="match status" value="1"/>
</dbReference>
<dbReference type="AlphaFoldDB" id="I2H9C1"/>
<dbReference type="PANTHER" id="PTHR43137">
    <property type="entry name" value="DIHYDROOROTASE"/>
    <property type="match status" value="1"/>
</dbReference>
<dbReference type="HOGENOM" id="CLU_041558_0_0_1"/>
<dbReference type="UniPathway" id="UPA00070">
    <property type="reaction ID" value="UER00117"/>
</dbReference>
<gene>
    <name evidence="9" type="primary">TBLA0I03180</name>
    <name evidence="9" type="ORF">TBLA_0I03180</name>
</gene>
<evidence type="ECO:0000256" key="5">
    <source>
        <dbReference type="ARBA" id="ARBA00022801"/>
    </source>
</evidence>
<comment type="similarity">
    <text evidence="2">Belongs to the metallo-dependent hydrolases superfamily. DHOase family. Class II DHOase subfamily.</text>
</comment>
<organism evidence="9 10">
    <name type="scientific">Henningerozyma blattae (strain ATCC 34711 / CBS 6284 / DSM 70876 / NBRC 10599 / NRRL Y-10934 / UCD 77-7)</name>
    <name type="common">Yeast</name>
    <name type="synonym">Tetrapisispora blattae</name>
    <dbReference type="NCBI Taxonomy" id="1071380"/>
    <lineage>
        <taxon>Eukaryota</taxon>
        <taxon>Fungi</taxon>
        <taxon>Dikarya</taxon>
        <taxon>Ascomycota</taxon>
        <taxon>Saccharomycotina</taxon>
        <taxon>Saccharomycetes</taxon>
        <taxon>Saccharomycetales</taxon>
        <taxon>Saccharomycetaceae</taxon>
        <taxon>Henningerozyma</taxon>
    </lineage>
</organism>
<dbReference type="InterPro" id="IPR032466">
    <property type="entry name" value="Metal_Hydrolase"/>
</dbReference>
<name>I2H9C1_HENB6</name>
<dbReference type="InterPro" id="IPR004721">
    <property type="entry name" value="DHOdimr"/>
</dbReference>
<feature type="domain" description="Amidohydrolase-related" evidence="8">
    <location>
        <begin position="12"/>
        <end position="267"/>
    </location>
</feature>
<dbReference type="EMBL" id="HE806324">
    <property type="protein sequence ID" value="CCH62973.1"/>
    <property type="molecule type" value="Genomic_DNA"/>
</dbReference>
<dbReference type="eggNOG" id="KOG2902">
    <property type="taxonomic scope" value="Eukaryota"/>
</dbReference>
<dbReference type="InParanoid" id="I2H9C1"/>
<evidence type="ECO:0000259" key="8">
    <source>
        <dbReference type="Pfam" id="PF01979"/>
    </source>
</evidence>
<dbReference type="Pfam" id="PF01979">
    <property type="entry name" value="Amidohydro_1"/>
    <property type="match status" value="1"/>
</dbReference>
<keyword evidence="5" id="KW-0378">Hydrolase</keyword>
<dbReference type="Proteomes" id="UP000002866">
    <property type="component" value="Chromosome 9"/>
</dbReference>
<dbReference type="GO" id="GO:0044205">
    <property type="term" value="P:'de novo' UMP biosynthetic process"/>
    <property type="evidence" value="ECO:0007669"/>
    <property type="project" value="UniProtKB-UniPathway"/>
</dbReference>